<dbReference type="PROSITE" id="PS51257">
    <property type="entry name" value="PROKAR_LIPOPROTEIN"/>
    <property type="match status" value="1"/>
</dbReference>
<name>A0A8B5YA93_BACLI</name>
<dbReference type="Proteomes" id="UP000435910">
    <property type="component" value="Unassembled WGS sequence"/>
</dbReference>
<organism evidence="2 3">
    <name type="scientific">Bacillus licheniformis</name>
    <dbReference type="NCBI Taxonomy" id="1402"/>
    <lineage>
        <taxon>Bacteria</taxon>
        <taxon>Bacillati</taxon>
        <taxon>Bacillota</taxon>
        <taxon>Bacilli</taxon>
        <taxon>Bacillales</taxon>
        <taxon>Bacillaceae</taxon>
        <taxon>Bacillus</taxon>
    </lineage>
</organism>
<dbReference type="AlphaFoldDB" id="A0A8B5YA93"/>
<evidence type="ECO:0000256" key="1">
    <source>
        <dbReference type="SAM" id="Phobius"/>
    </source>
</evidence>
<feature type="transmembrane region" description="Helical" evidence="1">
    <location>
        <begin position="15"/>
        <end position="37"/>
    </location>
</feature>
<keyword evidence="1" id="KW-1133">Transmembrane helix</keyword>
<evidence type="ECO:0000313" key="2">
    <source>
        <dbReference type="EMBL" id="TWL25423.1"/>
    </source>
</evidence>
<evidence type="ECO:0000313" key="3">
    <source>
        <dbReference type="Proteomes" id="UP000435910"/>
    </source>
</evidence>
<keyword evidence="1" id="KW-0472">Membrane</keyword>
<accession>A0A8B5YA93</accession>
<keyword evidence="1" id="KW-0812">Transmembrane</keyword>
<reference evidence="2 3" key="1">
    <citation type="submission" date="2019-06" db="EMBL/GenBank/DDBJ databases">
        <title>Genome sequence analysis of &gt;100 Bacillus licheniformis strains suggests intrinsic resistance to this species.</title>
        <authorList>
            <person name="Wels M."/>
            <person name="Siezen R.J."/>
            <person name="Johansen E."/>
            <person name="Stuer-Lauridsen B."/>
            <person name="Bjerre K."/>
            <person name="Nielsen B.K.K."/>
        </authorList>
    </citation>
    <scope>NUCLEOTIDE SEQUENCE [LARGE SCALE GENOMIC DNA]</scope>
    <source>
        <strain evidence="2 3">BAC-16736</strain>
    </source>
</reference>
<gene>
    <name evidence="2" type="ORF">CHCC16736_4306</name>
</gene>
<protein>
    <submittedName>
        <fullName evidence="2">Uncharacterized protein</fullName>
    </submittedName>
</protein>
<dbReference type="EMBL" id="NILC01000026">
    <property type="protein sequence ID" value="TWL25423.1"/>
    <property type="molecule type" value="Genomic_DNA"/>
</dbReference>
<proteinExistence type="predicted"/>
<sequence>MIFTIRHTKTFGIPVIVKLTFVFSFATFAIASCTLKFKANTFLNSRFISTYHFYICIKNQV</sequence>
<comment type="caution">
    <text evidence="2">The sequence shown here is derived from an EMBL/GenBank/DDBJ whole genome shotgun (WGS) entry which is preliminary data.</text>
</comment>